<evidence type="ECO:0000313" key="2">
    <source>
        <dbReference type="EMBL" id="KAG2269894.1"/>
    </source>
</evidence>
<comment type="caution">
    <text evidence="2">The sequence shown here is derived from an EMBL/GenBank/DDBJ whole genome shotgun (WGS) entry which is preliminary data.</text>
</comment>
<proteinExistence type="predicted"/>
<evidence type="ECO:0000313" key="3">
    <source>
        <dbReference type="Proteomes" id="UP000886595"/>
    </source>
</evidence>
<organism evidence="2 3">
    <name type="scientific">Brassica carinata</name>
    <name type="common">Ethiopian mustard</name>
    <name type="synonym">Abyssinian cabbage</name>
    <dbReference type="NCBI Taxonomy" id="52824"/>
    <lineage>
        <taxon>Eukaryota</taxon>
        <taxon>Viridiplantae</taxon>
        <taxon>Streptophyta</taxon>
        <taxon>Embryophyta</taxon>
        <taxon>Tracheophyta</taxon>
        <taxon>Spermatophyta</taxon>
        <taxon>Magnoliopsida</taxon>
        <taxon>eudicotyledons</taxon>
        <taxon>Gunneridae</taxon>
        <taxon>Pentapetalae</taxon>
        <taxon>rosids</taxon>
        <taxon>malvids</taxon>
        <taxon>Brassicales</taxon>
        <taxon>Brassicaceae</taxon>
        <taxon>Brassiceae</taxon>
        <taxon>Brassica</taxon>
    </lineage>
</organism>
<keyword evidence="3" id="KW-1185">Reference proteome</keyword>
<feature type="compositionally biased region" description="Polar residues" evidence="1">
    <location>
        <begin position="416"/>
        <end position="428"/>
    </location>
</feature>
<feature type="region of interest" description="Disordered" evidence="1">
    <location>
        <begin position="74"/>
        <end position="100"/>
    </location>
</feature>
<dbReference type="Proteomes" id="UP000886595">
    <property type="component" value="Unassembled WGS sequence"/>
</dbReference>
<reference evidence="2 3" key="1">
    <citation type="submission" date="2020-02" db="EMBL/GenBank/DDBJ databases">
        <authorList>
            <person name="Ma Q."/>
            <person name="Huang Y."/>
            <person name="Song X."/>
            <person name="Pei D."/>
        </authorList>
    </citation>
    <scope>NUCLEOTIDE SEQUENCE [LARGE SCALE GENOMIC DNA]</scope>
    <source>
        <strain evidence="2">Sxm20200214</strain>
        <tissue evidence="2">Leaf</tissue>
    </source>
</reference>
<sequence length="444" mass="49754">MGGPSFNDKSTKDWSVAADLRIQSLATCHVGRKKKSFSSQAEKKNFFSRERRFRDDFARSLFLGSCKVDTEEAQGVEPEVRPPGVKAAKASTKKKKSGREEELSRLHGVLEIKEKLSKQKLLGRLLAKKEPLSDMENSLMLKLMLLACGKESRIQSPSQRAKQFPSSSAISALISKDSISAKKRSIGFGVSRCASFYAPPLINQKQVSNKEISNWIMYEFVGLLGFRVRLLEINQVLESIRQAFHHQLHKLDKDYSESLRCLVQPRQVMVAVESVIPPIVGIYVPPIFPTLVSICDPSAAEESEKGCKKDKFIQTRVRNFTKETAENAEWVCLSAVINGFTLNNEQDWRNGLRVKLLEHARKFARRILTMKEVDPEKDNTGRVHGQTKGEENKNSNEHHHHRHHHPDTSVDIEAASSPNTEYNDSGSKGSLFGGLTGSILTASV</sequence>
<protein>
    <submittedName>
        <fullName evidence="2">Uncharacterized protein</fullName>
    </submittedName>
</protein>
<dbReference type="AlphaFoldDB" id="A0A8X7U951"/>
<dbReference type="OrthoDB" id="10514089at2759"/>
<feature type="region of interest" description="Disordered" evidence="1">
    <location>
        <begin position="372"/>
        <end position="428"/>
    </location>
</feature>
<evidence type="ECO:0000256" key="1">
    <source>
        <dbReference type="SAM" id="MobiDB-lite"/>
    </source>
</evidence>
<feature type="compositionally biased region" description="Basic and acidic residues" evidence="1">
    <location>
        <begin position="372"/>
        <end position="397"/>
    </location>
</feature>
<dbReference type="EMBL" id="JAAMPC010000013">
    <property type="protein sequence ID" value="KAG2269894.1"/>
    <property type="molecule type" value="Genomic_DNA"/>
</dbReference>
<accession>A0A8X7U951</accession>
<gene>
    <name evidence="2" type="ORF">Bca52824_064449</name>
</gene>
<name>A0A8X7U951_BRACI</name>